<evidence type="ECO:0000256" key="3">
    <source>
        <dbReference type="SAM" id="MobiDB-lite"/>
    </source>
</evidence>
<dbReference type="InterPro" id="IPR001650">
    <property type="entry name" value="Helicase_C-like"/>
</dbReference>
<dbReference type="GO" id="GO:0043138">
    <property type="term" value="F:3'-5' DNA helicase activity"/>
    <property type="evidence" value="ECO:0007669"/>
    <property type="project" value="TreeGrafter"/>
</dbReference>
<evidence type="ECO:0000256" key="1">
    <source>
        <dbReference type="ARBA" id="ARBA00022741"/>
    </source>
</evidence>
<feature type="domain" description="Helicase ATP-binding" evidence="4">
    <location>
        <begin position="121"/>
        <end position="316"/>
    </location>
</feature>
<feature type="domain" description="Helicase C-terminal" evidence="5">
    <location>
        <begin position="1017"/>
        <end position="1167"/>
    </location>
</feature>
<dbReference type="InterPro" id="IPR014001">
    <property type="entry name" value="Helicase_ATP-bd"/>
</dbReference>
<name>A0A5S3WSN9_9GAMM</name>
<reference evidence="6 7" key="1">
    <citation type="submission" date="2018-01" db="EMBL/GenBank/DDBJ databases">
        <authorList>
            <person name="Paulsen S."/>
            <person name="Gram L.K."/>
        </authorList>
    </citation>
    <scope>NUCLEOTIDE SEQUENCE [LARGE SCALE GENOMIC DNA]</scope>
    <source>
        <strain evidence="6 7">S2676</strain>
    </source>
</reference>
<dbReference type="SMART" id="SM00490">
    <property type="entry name" value="HELICc"/>
    <property type="match status" value="1"/>
</dbReference>
<proteinExistence type="predicted"/>
<dbReference type="RefSeq" id="WP_138552846.1">
    <property type="nucleotide sequence ID" value="NZ_PNCH01000049.1"/>
</dbReference>
<accession>A0A5S3WSN9</accession>
<feature type="region of interest" description="Disordered" evidence="3">
    <location>
        <begin position="1527"/>
        <end position="1555"/>
    </location>
</feature>
<dbReference type="GO" id="GO:0005524">
    <property type="term" value="F:ATP binding"/>
    <property type="evidence" value="ECO:0007669"/>
    <property type="project" value="UniProtKB-KW"/>
</dbReference>
<evidence type="ECO:0000259" key="4">
    <source>
        <dbReference type="PROSITE" id="PS51192"/>
    </source>
</evidence>
<dbReference type="InterPro" id="IPR018973">
    <property type="entry name" value="MZB"/>
</dbReference>
<comment type="caution">
    <text evidence="6">The sequence shown here is derived from an EMBL/GenBank/DDBJ whole genome shotgun (WGS) entry which is preliminary data.</text>
</comment>
<dbReference type="Pfam" id="PF00271">
    <property type="entry name" value="Helicase_C"/>
    <property type="match status" value="1"/>
</dbReference>
<dbReference type="GO" id="GO:0003676">
    <property type="term" value="F:nucleic acid binding"/>
    <property type="evidence" value="ECO:0007669"/>
    <property type="project" value="InterPro"/>
</dbReference>
<keyword evidence="2" id="KW-0067">ATP-binding</keyword>
<feature type="compositionally biased region" description="Basic and acidic residues" evidence="3">
    <location>
        <begin position="1529"/>
        <end position="1541"/>
    </location>
</feature>
<dbReference type="PROSITE" id="PS51192">
    <property type="entry name" value="HELICASE_ATP_BIND_1"/>
    <property type="match status" value="1"/>
</dbReference>
<dbReference type="GO" id="GO:0006289">
    <property type="term" value="P:nucleotide-excision repair"/>
    <property type="evidence" value="ECO:0007669"/>
    <property type="project" value="TreeGrafter"/>
</dbReference>
<evidence type="ECO:0000313" key="7">
    <source>
        <dbReference type="Proteomes" id="UP000310249"/>
    </source>
</evidence>
<evidence type="ECO:0008006" key="8">
    <source>
        <dbReference type="Google" id="ProtNLM"/>
    </source>
</evidence>
<dbReference type="SMART" id="SM00487">
    <property type="entry name" value="DEXDc"/>
    <property type="match status" value="1"/>
</dbReference>
<dbReference type="GO" id="GO:0036297">
    <property type="term" value="P:interstrand cross-link repair"/>
    <property type="evidence" value="ECO:0007669"/>
    <property type="project" value="TreeGrafter"/>
</dbReference>
<reference evidence="7" key="2">
    <citation type="submission" date="2019-06" db="EMBL/GenBank/DDBJ databases">
        <title>Co-occurence of chitin degradation, pigmentation and bioactivity in marine Pseudoalteromonas.</title>
        <authorList>
            <person name="Sonnenschein E.C."/>
            <person name="Bech P.K."/>
        </authorList>
    </citation>
    <scope>NUCLEOTIDE SEQUENCE [LARGE SCALE GENOMIC DNA]</scope>
    <source>
        <strain evidence="7">S2676</strain>
    </source>
</reference>
<organism evidence="6 7">
    <name type="scientific">Pseudoalteromonas rubra</name>
    <dbReference type="NCBI Taxonomy" id="43658"/>
    <lineage>
        <taxon>Bacteria</taxon>
        <taxon>Pseudomonadati</taxon>
        <taxon>Pseudomonadota</taxon>
        <taxon>Gammaproteobacteria</taxon>
        <taxon>Alteromonadales</taxon>
        <taxon>Pseudoalteromonadaceae</taxon>
        <taxon>Pseudoalteromonas</taxon>
    </lineage>
</organism>
<dbReference type="SUPFAM" id="SSF52540">
    <property type="entry name" value="P-loop containing nucleoside triphosphate hydrolases"/>
    <property type="match status" value="1"/>
</dbReference>
<dbReference type="Pfam" id="PF09369">
    <property type="entry name" value="MZB"/>
    <property type="match status" value="1"/>
</dbReference>
<keyword evidence="1" id="KW-0547">Nucleotide-binding</keyword>
<dbReference type="InterPro" id="IPR027417">
    <property type="entry name" value="P-loop_NTPase"/>
</dbReference>
<dbReference type="Proteomes" id="UP000310249">
    <property type="component" value="Unassembled WGS sequence"/>
</dbReference>
<dbReference type="OrthoDB" id="9815222at2"/>
<dbReference type="Gene3D" id="3.40.50.300">
    <property type="entry name" value="P-loop containing nucleotide triphosphate hydrolases"/>
    <property type="match status" value="2"/>
</dbReference>
<protein>
    <recommendedName>
        <fullName evidence="8">DEAD/DEAH box helicase</fullName>
    </recommendedName>
</protein>
<dbReference type="EMBL" id="PNCI01000006">
    <property type="protein sequence ID" value="TMP32097.1"/>
    <property type="molecule type" value="Genomic_DNA"/>
</dbReference>
<sequence length="2085" mass="235249">MKYFTSLVEQSINRAKESTLGVLGITSPNLRKHLQQQMSKECGTPGSFLADPVMEHTFGWEQAKEFTLGGLSNNNGLLSGPIVESLNREKVKSIEGKEIENRYRFAAHFSPYTHQLASWQTLLGDKPQSVIVTSGTGSGKTECFMVPVLEDLYREFAQSKGKLIGVRAIFLYPLNALINSQRERLNAWTQSFGDNVRYCLYNGNTPEKMRTVRDKQKERPNEILSRELMREEPAPILVTNGTMLEYMLVRNIDAPIVQTSRKEKSLRWIILDEAHSYIGSQAAELSMQLRRVIQAFGVDAKDVRFVATSATIADKNAHQQLKTYLAGLANVSEEQIVVIDGNRAIPSLPSALSAHHSLEELLAIDSSEEVSSERFNKLCESPIAREIRHKFVTSDRALKLTELREHLELCFPSETVDESVILQWIDLLTGTKGEENQEAFLKIRAHFFQSMLNGLWSCINPKCEEKSGTSLQDHWPFGFVYTRQRSRCECGAPVCEVALCDDCNSPHLLAVEKHDGTLTQRDLFISDEFALLLDTEEVEEVDESNISHNKKTIYPVTLRAEPDKAGDYIEVNIDKTTASIGTANDPIPLYLLQDYENECGGCGFKGVRGQKAIRRAILGSPFYVANAVPTILEYCPDHQPDVDNKLSPAELPGRGRKLITFTDSRQGTARMAVRMQQEAERSRLRGLLFEILQNKQLSETSSNDGPTDDEIAQQKQAITALKMAGQHEFAAKLENQLNQQESINNGLKPVVVSWPEMVDLLSEKADIKYSILKYNKYANPELFDDSLGAKTLAKMLLIREFARRPKRQNNLETQGIVKLGYIGLESITALPERWVEHGFSLQDWLDFLKVSLDFFVRENTFTLLDPRLLKWVGFRFFPKKLLNPQSNEIESDRIKKWPQISKQHRSRLGKMLLIAAKLDASDSTAIDIVNEWLKSAWNALTTRRILDNEGNQFYLNPEKITFSFSDTSYVCPNTNKLIDTTFKGLTPYLPHNIEASNILCEKVPIPAFWMFDISQEDYSRGLSKMRELVHQDAGIEALREQSLWTDINDRTVEKGFYYRTAEHSAQQSADRLQAYEGEFKKGNINVLNCSTTMEMGVDIGGISAVVMNNVPPHPANYLQRAGRAGRSKESRAITHTLCKSNPHDRQAFSEPLWPFITTIPAPHISLNSERLVYRHVNSLLLAEFLQHVVGYTEKEKTALNLQWFFEPDESRQSVCERFTAWLDTSFDVVEAKIIKLVQGTALESHEPIRIVNNTIGQINTLQRKWANQFNDLSNKLKNAVKDSPFEYRIELELARHRSEYLLKELTAKTFLPGYGFPTDVVTLDNTNIVDYRRAKQGKNKPKENREDNISQLREMPSRNLAVAIREYAPGSQLVIDGRVFKSAGISLNWQKFGERGGEKFDLAWKCGRCGQTGLEGNVVDESELECYSCGHLVALSPNSELKKTLQPTGFVTDFFEEPSNDISSQKYVPVQPAWLSVSGKYQPLPNPLVGRMRVGSNAQLFQHSSGEHGHGYAVCLSCGKAESMSADGEYPRELQPNEKHRPILSTPKSKDDNKFDERCDGNLQKEIHLGCSSYTDAFELVLKHPVTGELIANTEEGKTIALTLAVALRNALAGKRGISTSEIGYLVKAGIDELSNLPGMVIQLYDTLSGGAGFASSAAEDINVLLRKMHEELKCVDSCEEACSSCLLDSNTRHDANSLNRNAALDWLGDDFNLFLNLPAEYQYLPDAEYCHHSIKEEISRRVSKGANKVFIWLSANSNEWDLNARQVHRYVEQLVEYYNVSLSMVLPATKLSKSEQQILKRYQELGVALVTTSTVAENGGCLAVAVGRDEQMYGIAVQNESPLVPCSNWLDIDSGCMVVTASLANTPIWTDVDTSDWQEFKAGGRIEIKSELNGRVNQFGKKLWSTIEGKYSSINQKVASVGVESIEYTDRYIQSPWSIILLGEVMRGLGSLDNTSFSINTLFNPKDRTGRRLHDDWDCQDEFKQVVDIWFAKGISLPVKLTIHQKRANVPHRRELILTFKDGEQYSIAFDQGVGYWSHEVSRELFQFEFTEVHKQLEQMIKVWSLGQVKNSADWPSVLYVNKL</sequence>
<dbReference type="PANTHER" id="PTHR47957:SF3">
    <property type="entry name" value="ATP-DEPENDENT HELICASE HRQ1"/>
    <property type="match status" value="1"/>
</dbReference>
<dbReference type="PROSITE" id="PS51194">
    <property type="entry name" value="HELICASE_CTER"/>
    <property type="match status" value="1"/>
</dbReference>
<gene>
    <name evidence="6" type="ORF">CWB99_02535</name>
</gene>
<evidence type="ECO:0000256" key="2">
    <source>
        <dbReference type="ARBA" id="ARBA00022840"/>
    </source>
</evidence>
<dbReference type="Pfam" id="PF00270">
    <property type="entry name" value="DEAD"/>
    <property type="match status" value="1"/>
</dbReference>
<evidence type="ECO:0000259" key="5">
    <source>
        <dbReference type="PROSITE" id="PS51194"/>
    </source>
</evidence>
<dbReference type="InterPro" id="IPR011545">
    <property type="entry name" value="DEAD/DEAH_box_helicase_dom"/>
</dbReference>
<evidence type="ECO:0000313" key="6">
    <source>
        <dbReference type="EMBL" id="TMP32097.1"/>
    </source>
</evidence>
<dbReference type="PANTHER" id="PTHR47957">
    <property type="entry name" value="ATP-DEPENDENT HELICASE HRQ1"/>
    <property type="match status" value="1"/>
</dbReference>